<dbReference type="RefSeq" id="XP_001453697.1">
    <property type="nucleotide sequence ID" value="XM_001453660.2"/>
</dbReference>
<evidence type="ECO:0000313" key="2">
    <source>
        <dbReference type="Proteomes" id="UP000000600"/>
    </source>
</evidence>
<dbReference type="HOGENOM" id="CLU_1424989_0_0_1"/>
<organism evidence="1 2">
    <name type="scientific">Paramecium tetraurelia</name>
    <dbReference type="NCBI Taxonomy" id="5888"/>
    <lineage>
        <taxon>Eukaryota</taxon>
        <taxon>Sar</taxon>
        <taxon>Alveolata</taxon>
        <taxon>Ciliophora</taxon>
        <taxon>Intramacronucleata</taxon>
        <taxon>Oligohymenophorea</taxon>
        <taxon>Peniculida</taxon>
        <taxon>Parameciidae</taxon>
        <taxon>Paramecium</taxon>
    </lineage>
</organism>
<sequence length="191" mass="22303">MLSRKQYPLKLCQKSKSIILKAPFSFRFWKLPNSPITVRTQTRQLDFPSQRGRNMNGFPKLPKAGIRMSIRQCDVKTGQQKPNQRVIQVKFIQSISLLMVLHQHLVVQITLSVYGMQNHQRRYSNQIEATKIYLPNLNYHFRIAPYWQMLILLHNSQNPVFEASGTLIFQGQFIIHQGKNFNILFLSEGSC</sequence>
<keyword evidence="2" id="KW-1185">Reference proteome</keyword>
<protein>
    <submittedName>
        <fullName evidence="1">Uncharacterized protein</fullName>
    </submittedName>
</protein>
<dbReference type="InParanoid" id="A0DTD3"/>
<accession>A0DTD3</accession>
<reference evidence="1 2" key="1">
    <citation type="journal article" date="2006" name="Nature">
        <title>Global trends of whole-genome duplications revealed by the ciliate Paramecium tetraurelia.</title>
        <authorList>
            <consortium name="Genoscope"/>
            <person name="Aury J.-M."/>
            <person name="Jaillon O."/>
            <person name="Duret L."/>
            <person name="Noel B."/>
            <person name="Jubin C."/>
            <person name="Porcel B.M."/>
            <person name="Segurens B."/>
            <person name="Daubin V."/>
            <person name="Anthouard V."/>
            <person name="Aiach N."/>
            <person name="Arnaiz O."/>
            <person name="Billaut A."/>
            <person name="Beisson J."/>
            <person name="Blanc I."/>
            <person name="Bouhouche K."/>
            <person name="Camara F."/>
            <person name="Duharcourt S."/>
            <person name="Guigo R."/>
            <person name="Gogendeau D."/>
            <person name="Katinka M."/>
            <person name="Keller A.-M."/>
            <person name="Kissmehl R."/>
            <person name="Klotz C."/>
            <person name="Koll F."/>
            <person name="Le Moue A."/>
            <person name="Lepere C."/>
            <person name="Malinsky S."/>
            <person name="Nowacki M."/>
            <person name="Nowak J.K."/>
            <person name="Plattner H."/>
            <person name="Poulain J."/>
            <person name="Ruiz F."/>
            <person name="Serrano V."/>
            <person name="Zagulski M."/>
            <person name="Dessen P."/>
            <person name="Betermier M."/>
            <person name="Weissenbach J."/>
            <person name="Scarpelli C."/>
            <person name="Schachter V."/>
            <person name="Sperling L."/>
            <person name="Meyer E."/>
            <person name="Cohen J."/>
            <person name="Wincker P."/>
        </authorList>
    </citation>
    <scope>NUCLEOTIDE SEQUENCE [LARGE SCALE GENOMIC DNA]</scope>
    <source>
        <strain evidence="1 2">Stock d4-2</strain>
    </source>
</reference>
<dbReference type="KEGG" id="ptm:GSPATT00039756001"/>
<feature type="non-terminal residue" evidence="1">
    <location>
        <position position="191"/>
    </location>
</feature>
<name>A0DTD3_PARTE</name>
<gene>
    <name evidence="1" type="ORF">GSPATT00039756001</name>
</gene>
<proteinExistence type="predicted"/>
<dbReference type="Proteomes" id="UP000000600">
    <property type="component" value="Unassembled WGS sequence"/>
</dbReference>
<dbReference type="GeneID" id="5039481"/>
<dbReference type="EMBL" id="CT868569">
    <property type="protein sequence ID" value="CAK86300.1"/>
    <property type="molecule type" value="Genomic_DNA"/>
</dbReference>
<evidence type="ECO:0000313" key="1">
    <source>
        <dbReference type="EMBL" id="CAK86300.1"/>
    </source>
</evidence>
<dbReference type="AlphaFoldDB" id="A0DTD3"/>